<feature type="domain" description="Helicase ATP-binding" evidence="17">
    <location>
        <begin position="35"/>
        <end position="261"/>
    </location>
</feature>
<dbReference type="Pfam" id="PF13307">
    <property type="entry name" value="Helicase_C_2"/>
    <property type="match status" value="1"/>
</dbReference>
<keyword evidence="2" id="KW-0004">4Fe-4S</keyword>
<keyword evidence="7 19" id="KW-0347">Helicase</keyword>
<dbReference type="InterPro" id="IPR010614">
    <property type="entry name" value="RAD3-like_helicase_DEAD"/>
</dbReference>
<evidence type="ECO:0000256" key="2">
    <source>
        <dbReference type="ARBA" id="ARBA00022485"/>
    </source>
</evidence>
<keyword evidence="11" id="KW-0238">DNA-binding</keyword>
<keyword evidence="4" id="KW-0547">Nucleotide-binding</keyword>
<evidence type="ECO:0000256" key="10">
    <source>
        <dbReference type="ARBA" id="ARBA00023014"/>
    </source>
</evidence>
<dbReference type="PROSITE" id="PS51193">
    <property type="entry name" value="HELICASE_ATP_BIND_2"/>
    <property type="match status" value="1"/>
</dbReference>
<keyword evidence="3" id="KW-0479">Metal-binding</keyword>
<dbReference type="InterPro" id="IPR045028">
    <property type="entry name" value="DinG/Rad3-like"/>
</dbReference>
<proteinExistence type="inferred from homology"/>
<evidence type="ECO:0000256" key="6">
    <source>
        <dbReference type="ARBA" id="ARBA00022801"/>
    </source>
</evidence>
<comment type="cofactor">
    <cofactor evidence="1">
        <name>[4Fe-4S] cluster</name>
        <dbReference type="ChEBI" id="CHEBI:49883"/>
    </cofactor>
</comment>
<keyword evidence="5" id="KW-0227">DNA damage</keyword>
<evidence type="ECO:0000256" key="11">
    <source>
        <dbReference type="ARBA" id="ARBA00023125"/>
    </source>
</evidence>
<dbReference type="GO" id="GO:0043139">
    <property type="term" value="F:5'-3' DNA helicase activity"/>
    <property type="evidence" value="ECO:0007669"/>
    <property type="project" value="UniProtKB-EC"/>
</dbReference>
<evidence type="ECO:0000256" key="12">
    <source>
        <dbReference type="ARBA" id="ARBA00023204"/>
    </source>
</evidence>
<organism evidence="19">
    <name type="scientific">candidate division WOR-3 bacterium</name>
    <dbReference type="NCBI Taxonomy" id="2052148"/>
    <lineage>
        <taxon>Bacteria</taxon>
        <taxon>Bacteria division WOR-3</taxon>
    </lineage>
</organism>
<keyword evidence="6" id="KW-0378">Hydrolase</keyword>
<gene>
    <name evidence="19" type="ORF">ENU74_01260</name>
</gene>
<dbReference type="Gene3D" id="3.40.50.300">
    <property type="entry name" value="P-loop containing nucleotide triphosphate hydrolases"/>
    <property type="match status" value="2"/>
</dbReference>
<dbReference type="InterPro" id="IPR014001">
    <property type="entry name" value="Helicase_ATP-bd"/>
</dbReference>
<dbReference type="PANTHER" id="PTHR11472">
    <property type="entry name" value="DNA REPAIR DEAD HELICASE RAD3/XP-D SUBFAMILY MEMBER"/>
    <property type="match status" value="1"/>
</dbReference>
<evidence type="ECO:0000256" key="5">
    <source>
        <dbReference type="ARBA" id="ARBA00022763"/>
    </source>
</evidence>
<keyword evidence="12" id="KW-0234">DNA repair</keyword>
<dbReference type="InterPro" id="IPR006554">
    <property type="entry name" value="Helicase-like_DEXD_c2"/>
</dbReference>
<dbReference type="GO" id="GO:0046872">
    <property type="term" value="F:metal ion binding"/>
    <property type="evidence" value="ECO:0007669"/>
    <property type="project" value="UniProtKB-KW"/>
</dbReference>
<evidence type="ECO:0000256" key="1">
    <source>
        <dbReference type="ARBA" id="ARBA00001966"/>
    </source>
</evidence>
<dbReference type="InterPro" id="IPR006555">
    <property type="entry name" value="ATP-dep_Helicase_C"/>
</dbReference>
<dbReference type="GO" id="GO:0006281">
    <property type="term" value="P:DNA repair"/>
    <property type="evidence" value="ECO:0007669"/>
    <property type="project" value="UniProtKB-KW"/>
</dbReference>
<dbReference type="GO" id="GO:0051539">
    <property type="term" value="F:4 iron, 4 sulfur cluster binding"/>
    <property type="evidence" value="ECO:0007669"/>
    <property type="project" value="UniProtKB-KW"/>
</dbReference>
<dbReference type="SMART" id="SM00491">
    <property type="entry name" value="HELICc2"/>
    <property type="match status" value="1"/>
</dbReference>
<name>A0A7V3ZUC7_UNCW3</name>
<evidence type="ECO:0000256" key="7">
    <source>
        <dbReference type="ARBA" id="ARBA00022806"/>
    </source>
</evidence>
<dbReference type="SUPFAM" id="SSF52540">
    <property type="entry name" value="P-loop containing nucleoside triphosphate hydrolases"/>
    <property type="match status" value="1"/>
</dbReference>
<protein>
    <recommendedName>
        <fullName evidence="15">DNA 5'-3' helicase</fullName>
        <ecNumber evidence="15">5.6.2.3</ecNumber>
    </recommendedName>
</protein>
<dbReference type="Pfam" id="PF00270">
    <property type="entry name" value="DEAD"/>
    <property type="match status" value="1"/>
</dbReference>
<evidence type="ECO:0000256" key="3">
    <source>
        <dbReference type="ARBA" id="ARBA00022723"/>
    </source>
</evidence>
<dbReference type="InterPro" id="IPR011545">
    <property type="entry name" value="DEAD/DEAH_box_helicase_dom"/>
</dbReference>
<evidence type="ECO:0000259" key="18">
    <source>
        <dbReference type="PROSITE" id="PS51193"/>
    </source>
</evidence>
<evidence type="ECO:0000256" key="9">
    <source>
        <dbReference type="ARBA" id="ARBA00023004"/>
    </source>
</evidence>
<keyword evidence="9" id="KW-0408">Iron</keyword>
<comment type="caution">
    <text evidence="19">The sequence shown here is derived from an EMBL/GenBank/DDBJ whole genome shotgun (WGS) entry which is preliminary data.</text>
</comment>
<keyword evidence="13" id="KW-0413">Isomerase</keyword>
<dbReference type="InterPro" id="IPR014013">
    <property type="entry name" value="Helic_SF1/SF2_ATP-bd_DinG/Rad3"/>
</dbReference>
<evidence type="ECO:0000313" key="19">
    <source>
        <dbReference type="EMBL" id="HGK63216.1"/>
    </source>
</evidence>
<evidence type="ECO:0000259" key="17">
    <source>
        <dbReference type="PROSITE" id="PS51192"/>
    </source>
</evidence>
<dbReference type="PANTHER" id="PTHR11472:SF34">
    <property type="entry name" value="REGULATOR OF TELOMERE ELONGATION HELICASE 1"/>
    <property type="match status" value="1"/>
</dbReference>
<dbReference type="InterPro" id="IPR027417">
    <property type="entry name" value="P-loop_NTPase"/>
</dbReference>
<evidence type="ECO:0000256" key="16">
    <source>
        <dbReference type="ARBA" id="ARBA00048954"/>
    </source>
</evidence>
<keyword evidence="10" id="KW-0411">Iron-sulfur</keyword>
<evidence type="ECO:0000256" key="8">
    <source>
        <dbReference type="ARBA" id="ARBA00022840"/>
    </source>
</evidence>
<dbReference type="GO" id="GO:0003677">
    <property type="term" value="F:DNA binding"/>
    <property type="evidence" value="ECO:0007669"/>
    <property type="project" value="UniProtKB-KW"/>
</dbReference>
<comment type="catalytic activity">
    <reaction evidence="16">
        <text>ATP + H2O = ADP + phosphate + H(+)</text>
        <dbReference type="Rhea" id="RHEA:13065"/>
        <dbReference type="ChEBI" id="CHEBI:15377"/>
        <dbReference type="ChEBI" id="CHEBI:15378"/>
        <dbReference type="ChEBI" id="CHEBI:30616"/>
        <dbReference type="ChEBI" id="CHEBI:43474"/>
        <dbReference type="ChEBI" id="CHEBI:456216"/>
        <dbReference type="EC" id="5.6.2.3"/>
    </reaction>
</comment>
<keyword evidence="8" id="KW-0067">ATP-binding</keyword>
<feature type="domain" description="Helicase ATP-binding" evidence="18">
    <location>
        <begin position="13"/>
        <end position="280"/>
    </location>
</feature>
<accession>A0A7V3ZUC7</accession>
<sequence length="650" mass="76214">MKISEIFQKIPEVFTSFGKKYEERKEQIDYAWAIYNALENNEILLIEAETGVGKTLGYLLPAILYAKKYNKRVVISTYTKVLQNQILNSDILLAKKILPFDFNYSCAYGKENYLCKKRIKNIFNYQLFEYPDEKEKLLTISQIFNEKKGLLTNHSENLPSFFKEKIAHSPNACLNKRCRFYEECFYQKAKKEWENTDILIVNHALFFSNLRYESLPAYQVVIFDEAHALEEVCANSFGFSISENQLKNLIFRLYNPKAKTGLLKILNLDAKRLNSYQKEIFHFLNSLEDYFLKLKNFLGSEQKKRIKENLPISPLFLFPLESICDQLKKDAEKVSNEELKSEFFAWLKEAEEKKKNIEDFYQEKENTVFWIEILDNSISLNSSLIDVGAIMKEYLFTKEIPLIFTSATLRVKGDFSFFASRLGIEKYDQKYFASPFDYSSQALVYIEKNIPLPTEEEIFYEKAAKLINDIINHAQGRTLVLFTSFKALKRVYELCEKTKYPILQQEENSSPTYLLSEFQKNLNACLFATGSFWQGIDVPGESLSCLIITRLPFDVPDEPRVEGIKEKLLKENLDPFWYYQLPNAVLKFRQGFGRLIRSKEDYGVVVILDKRIKEKSYGKYFLLSLPKTVPITDNINLLIKFFQRWEHHGF</sequence>
<evidence type="ECO:0000256" key="4">
    <source>
        <dbReference type="ARBA" id="ARBA00022741"/>
    </source>
</evidence>
<dbReference type="GO" id="GO:0016818">
    <property type="term" value="F:hydrolase activity, acting on acid anhydrides, in phosphorus-containing anhydrides"/>
    <property type="evidence" value="ECO:0007669"/>
    <property type="project" value="InterPro"/>
</dbReference>
<dbReference type="EC" id="5.6.2.3" evidence="15"/>
<dbReference type="AlphaFoldDB" id="A0A7V3ZUC7"/>
<comment type="similarity">
    <text evidence="14">Belongs to the helicase family. DinG subfamily.</text>
</comment>
<reference evidence="19" key="1">
    <citation type="journal article" date="2020" name="mSystems">
        <title>Genome- and Community-Level Interaction Insights into Carbon Utilization and Element Cycling Functions of Hydrothermarchaeota in Hydrothermal Sediment.</title>
        <authorList>
            <person name="Zhou Z."/>
            <person name="Liu Y."/>
            <person name="Xu W."/>
            <person name="Pan J."/>
            <person name="Luo Z.H."/>
            <person name="Li M."/>
        </authorList>
    </citation>
    <scope>NUCLEOTIDE SEQUENCE [LARGE SCALE GENOMIC DNA]</scope>
    <source>
        <strain evidence="19">SpSt-697</strain>
    </source>
</reference>
<evidence type="ECO:0000256" key="15">
    <source>
        <dbReference type="ARBA" id="ARBA00044969"/>
    </source>
</evidence>
<dbReference type="Pfam" id="PF06733">
    <property type="entry name" value="DEAD_2"/>
    <property type="match status" value="1"/>
</dbReference>
<dbReference type="EMBL" id="DTDR01000041">
    <property type="protein sequence ID" value="HGK63216.1"/>
    <property type="molecule type" value="Genomic_DNA"/>
</dbReference>
<evidence type="ECO:0000256" key="14">
    <source>
        <dbReference type="ARBA" id="ARBA00038058"/>
    </source>
</evidence>
<dbReference type="SMART" id="SM00487">
    <property type="entry name" value="DEXDc"/>
    <property type="match status" value="1"/>
</dbReference>
<dbReference type="PROSITE" id="PS51192">
    <property type="entry name" value="HELICASE_ATP_BIND_1"/>
    <property type="match status" value="1"/>
</dbReference>
<dbReference type="GO" id="GO:0005524">
    <property type="term" value="F:ATP binding"/>
    <property type="evidence" value="ECO:0007669"/>
    <property type="project" value="UniProtKB-KW"/>
</dbReference>
<dbReference type="SMART" id="SM00488">
    <property type="entry name" value="DEXDc2"/>
    <property type="match status" value="1"/>
</dbReference>
<evidence type="ECO:0000256" key="13">
    <source>
        <dbReference type="ARBA" id="ARBA00023235"/>
    </source>
</evidence>